<dbReference type="RefSeq" id="WP_251519254.1">
    <property type="nucleotide sequence ID" value="NZ_CP128355.1"/>
</dbReference>
<protein>
    <recommendedName>
        <fullName evidence="3">DUF2758 domain-containing protein</fullName>
    </recommendedName>
</protein>
<dbReference type="EMBL" id="CP128355">
    <property type="protein sequence ID" value="XAF69553.1"/>
    <property type="molecule type" value="Genomic_DNA"/>
</dbReference>
<reference evidence="1 2" key="1">
    <citation type="journal article" date="2024" name="Pathogens">
        <title>Staphylococcus hsinchuensis sp. nov., Isolated from Soymilk.</title>
        <authorList>
            <person name="Wang Y.T."/>
            <person name="Lin Y.C."/>
            <person name="Hsieh Y.H."/>
            <person name="Lin Y.T."/>
            <person name="Hamada M."/>
            <person name="Chen C.C."/>
            <person name="Liou J.S."/>
            <person name="Lee A.Y."/>
            <person name="Zhang W.L."/>
            <person name="Chen Y.T."/>
            <person name="Huang C.H."/>
        </authorList>
    </citation>
    <scope>NUCLEOTIDE SEQUENCE [LARGE SCALE GENOMIC DNA]</scope>
    <source>
        <strain evidence="1 2">H164</strain>
    </source>
</reference>
<evidence type="ECO:0000313" key="1">
    <source>
        <dbReference type="EMBL" id="XAF69553.1"/>
    </source>
</evidence>
<keyword evidence="2" id="KW-1185">Reference proteome</keyword>
<evidence type="ECO:0008006" key="3">
    <source>
        <dbReference type="Google" id="ProtNLM"/>
    </source>
</evidence>
<proteinExistence type="predicted"/>
<accession>A0ABZ3EAW0</accession>
<organism evidence="1 2">
    <name type="scientific">Staphylococcus hsinchuensis</name>
    <dbReference type="NCBI Taxonomy" id="3051183"/>
    <lineage>
        <taxon>Bacteria</taxon>
        <taxon>Bacillati</taxon>
        <taxon>Bacillota</taxon>
        <taxon>Bacilli</taxon>
        <taxon>Bacillales</taxon>
        <taxon>Staphylococcaceae</taxon>
        <taxon>Staphylococcus</taxon>
    </lineage>
</organism>
<gene>
    <name evidence="1" type="ORF">QQM35_05620</name>
</gene>
<dbReference type="Proteomes" id="UP001436297">
    <property type="component" value="Chromosome"/>
</dbReference>
<evidence type="ECO:0000313" key="2">
    <source>
        <dbReference type="Proteomes" id="UP001436297"/>
    </source>
</evidence>
<name>A0ABZ3EAW0_9STAP</name>
<sequence>MKIKTFHMQYEENFEEFDQRVNQFLDEILKQHHYSVVSVTPTVTNSVEGVDYFITVVYKQG</sequence>